<evidence type="ECO:0000313" key="3">
    <source>
        <dbReference type="Proteomes" id="UP000005396"/>
    </source>
</evidence>
<comment type="caution">
    <text evidence="2">The sequence shown here is derived from an EMBL/GenBank/DDBJ whole genome shotgun (WGS) entry which is preliminary data.</text>
</comment>
<evidence type="ECO:0000256" key="1">
    <source>
        <dbReference type="SAM" id="Phobius"/>
    </source>
</evidence>
<dbReference type="AlphaFoldDB" id="A8RY42"/>
<evidence type="ECO:0000313" key="2">
    <source>
        <dbReference type="EMBL" id="EDP14482.1"/>
    </source>
</evidence>
<keyword evidence="1" id="KW-0812">Transmembrane</keyword>
<accession>A8RY42</accession>
<dbReference type="HOGENOM" id="CLU_3181991_0_0_9"/>
<reference evidence="2 3" key="2">
    <citation type="submission" date="2007-09" db="EMBL/GenBank/DDBJ databases">
        <title>Draft genome sequence of Clostridium bolteae (ATCC BAA-613).</title>
        <authorList>
            <person name="Sudarsanam P."/>
            <person name="Ley R."/>
            <person name="Guruge J."/>
            <person name="Turnbaugh P.J."/>
            <person name="Mahowald M."/>
            <person name="Liep D."/>
            <person name="Gordon J."/>
        </authorList>
    </citation>
    <scope>NUCLEOTIDE SEQUENCE [LARGE SCALE GENOMIC DNA]</scope>
    <source>
        <strain evidence="3">ATCC BAA-613 / DSM 15670 / CCUG 46953 / JCM 12243 / WAL 16351</strain>
    </source>
</reference>
<protein>
    <submittedName>
        <fullName evidence="2">Uncharacterized protein</fullName>
    </submittedName>
</protein>
<feature type="transmembrane region" description="Helical" evidence="1">
    <location>
        <begin position="6"/>
        <end position="27"/>
    </location>
</feature>
<keyword evidence="1" id="KW-0472">Membrane</keyword>
<organism evidence="2 3">
    <name type="scientific">Enterocloster bolteae (strain ATCC BAA-613 / DSM 15670 / CCUG 46953 / JCM 12243 / WAL 16351)</name>
    <name type="common">Clostridium bolteae</name>
    <dbReference type="NCBI Taxonomy" id="411902"/>
    <lineage>
        <taxon>Bacteria</taxon>
        <taxon>Bacillati</taxon>
        <taxon>Bacillota</taxon>
        <taxon>Clostridia</taxon>
        <taxon>Lachnospirales</taxon>
        <taxon>Lachnospiraceae</taxon>
        <taxon>Enterocloster</taxon>
    </lineage>
</organism>
<gene>
    <name evidence="2" type="ORF">CLOBOL_05024</name>
</gene>
<reference evidence="2 3" key="1">
    <citation type="submission" date="2007-08" db="EMBL/GenBank/DDBJ databases">
        <authorList>
            <person name="Fulton L."/>
            <person name="Clifton S."/>
            <person name="Fulton B."/>
            <person name="Xu J."/>
            <person name="Minx P."/>
            <person name="Pepin K.H."/>
            <person name="Johnson M."/>
            <person name="Thiruvilangam P."/>
            <person name="Bhonagiri V."/>
            <person name="Nash W.E."/>
            <person name="Mardis E.R."/>
            <person name="Wilson R.K."/>
        </authorList>
    </citation>
    <scope>NUCLEOTIDE SEQUENCE [LARGE SCALE GENOMIC DNA]</scope>
    <source>
        <strain evidence="3">ATCC BAA-613 / DSM 15670 / CCUG 46953 / JCM 12243 / WAL 16351</strain>
    </source>
</reference>
<dbReference type="PaxDb" id="411902-CLOBOL_05024"/>
<dbReference type="EMBL" id="ABCC02000039">
    <property type="protein sequence ID" value="EDP14482.1"/>
    <property type="molecule type" value="Genomic_DNA"/>
</dbReference>
<proteinExistence type="predicted"/>
<name>A8RY42_ENTBW</name>
<dbReference type="Proteomes" id="UP000005396">
    <property type="component" value="Unassembled WGS sequence"/>
</dbReference>
<sequence>MPQSFVYTFFPAFHLLNLFIYQGILPLPPKIRANKKQIPKNLPSII</sequence>
<keyword evidence="1" id="KW-1133">Transmembrane helix</keyword>